<dbReference type="Proteomes" id="UP000831327">
    <property type="component" value="Chromosome"/>
</dbReference>
<reference evidence="2 3" key="1">
    <citation type="journal article" date="2016" name="Microbes Environ.">
        <title>Phylogenetically diverse aerobic anoxygenic phototrophic bacteria isolated from epilithic biofilms in Tama river, Japan.</title>
        <authorList>
            <person name="Hirose S."/>
            <person name="Matsuura K."/>
            <person name="Haruta S."/>
        </authorList>
    </citation>
    <scope>NUCLEOTIDE SEQUENCE [LARGE SCALE GENOMIC DNA]</scope>
    <source>
        <strain evidence="2 3">S08</strain>
    </source>
</reference>
<dbReference type="Pfam" id="PF17723">
    <property type="entry name" value="RHH_8"/>
    <property type="match status" value="1"/>
</dbReference>
<dbReference type="CDD" id="cd22231">
    <property type="entry name" value="RHH_NikR_HicB-like"/>
    <property type="match status" value="1"/>
</dbReference>
<dbReference type="PANTHER" id="PTHR36215:SF1">
    <property type="entry name" value="BLL4998 PROTEIN"/>
    <property type="match status" value="1"/>
</dbReference>
<dbReference type="EMBL" id="AP025637">
    <property type="protein sequence ID" value="BDG70523.1"/>
    <property type="molecule type" value="Genomic_DNA"/>
</dbReference>
<sequence>MPTVLPSMGQWQQPAIHAKDQPLQQRRRVRPGLLGPNAVPRGPQMHAAPGRVEPAHNNPIYHPDGWHGDGFLMMSNVQELRPRTGGDTEKITINLGYVDLGHIDLLVQDGFYSNRTDFIRTAIRNQVERHAEAAKQSVARKNLDLGLRHFTRADLEALRAAGQQVDIRVLGLASIGTDVPAELARATIASISVLGALQASAEVKAALADRMR</sequence>
<evidence type="ECO:0008006" key="4">
    <source>
        <dbReference type="Google" id="ProtNLM"/>
    </source>
</evidence>
<feature type="region of interest" description="Disordered" evidence="1">
    <location>
        <begin position="1"/>
        <end position="57"/>
    </location>
</feature>
<evidence type="ECO:0000313" key="3">
    <source>
        <dbReference type="Proteomes" id="UP000831327"/>
    </source>
</evidence>
<gene>
    <name evidence="2" type="ORF">Rmf_04520</name>
</gene>
<dbReference type="PANTHER" id="PTHR36215">
    <property type="entry name" value="BLL4998 PROTEIN"/>
    <property type="match status" value="1"/>
</dbReference>
<evidence type="ECO:0000256" key="1">
    <source>
        <dbReference type="SAM" id="MobiDB-lite"/>
    </source>
</evidence>
<keyword evidence="3" id="KW-1185">Reference proteome</keyword>
<protein>
    <recommendedName>
        <fullName evidence="4">CopG family transcriptional regulator</fullName>
    </recommendedName>
</protein>
<evidence type="ECO:0000313" key="2">
    <source>
        <dbReference type="EMBL" id="BDG70523.1"/>
    </source>
</evidence>
<dbReference type="InterPro" id="IPR041088">
    <property type="entry name" value="RHH_8"/>
</dbReference>
<proteinExistence type="predicted"/>
<organism evidence="2 3">
    <name type="scientific">Roseomonas fluvialis</name>
    <dbReference type="NCBI Taxonomy" id="1750527"/>
    <lineage>
        <taxon>Bacteria</taxon>
        <taxon>Pseudomonadati</taxon>
        <taxon>Pseudomonadota</taxon>
        <taxon>Alphaproteobacteria</taxon>
        <taxon>Acetobacterales</taxon>
        <taxon>Roseomonadaceae</taxon>
        <taxon>Roseomonas</taxon>
    </lineage>
</organism>
<dbReference type="InterPro" id="IPR010985">
    <property type="entry name" value="Ribbon_hlx_hlx"/>
</dbReference>
<accession>A0ABM7XYF5</accession>
<dbReference type="SUPFAM" id="SSF47598">
    <property type="entry name" value="Ribbon-helix-helix"/>
    <property type="match status" value="1"/>
</dbReference>
<name>A0ABM7XYF5_9PROT</name>